<evidence type="ECO:0000313" key="2">
    <source>
        <dbReference type="Proteomes" id="UP001596015"/>
    </source>
</evidence>
<reference evidence="2" key="1">
    <citation type="journal article" date="2019" name="Int. J. Syst. Evol. Microbiol.">
        <title>The Global Catalogue of Microorganisms (GCM) 10K type strain sequencing project: providing services to taxonomists for standard genome sequencing and annotation.</title>
        <authorList>
            <consortium name="The Broad Institute Genomics Platform"/>
            <consortium name="The Broad Institute Genome Sequencing Center for Infectious Disease"/>
            <person name="Wu L."/>
            <person name="Ma J."/>
        </authorList>
    </citation>
    <scope>NUCLEOTIDE SEQUENCE [LARGE SCALE GENOMIC DNA]</scope>
    <source>
        <strain evidence="2">CCUG 49679</strain>
    </source>
</reference>
<dbReference type="EMBL" id="JBHSEO010000006">
    <property type="protein sequence ID" value="MFC4414995.1"/>
    <property type="molecule type" value="Genomic_DNA"/>
</dbReference>
<dbReference type="NCBIfam" id="TIGR03187">
    <property type="entry name" value="DGQHR"/>
    <property type="match status" value="1"/>
</dbReference>
<dbReference type="CDD" id="cd16413">
    <property type="entry name" value="DGQHR_domain"/>
    <property type="match status" value="1"/>
</dbReference>
<sequence>MSDISEVKVSAIKVRQPVGDFYQAVIPWGLLSEISYADVRAIEEGNERKLDRYMGIQRKIDKKRIKDIVKYVENVDATFPTSIVIAIDEDNIEWFEDERVLRIFDGAGNGLESVAKILDGQHRVEGIKNFSREVFDLPVTIFVGADMPTQANIFATVNLAQTKVNRSLVYDLFEYETSRSPQKSCHEIAVALDSYEDSPFFKRIKRLGTATPGRSKELLTQAVIVESIIDFIADDPWEDRNQFLKRMFANNYSQTKLKEKYIFRPFWIAEEDHKIVAIIINYFRAVERKWPESWSDFDKKGNVLPKSNGVKALMRFLRKAYKEVVPYYMSDLRIPGVEEFFNIFDKVEMVDSDFNIETFPPGTSGEAKLFNILDSTLKDQVDLF</sequence>
<comment type="caution">
    <text evidence="1">The sequence shown here is derived from an EMBL/GenBank/DDBJ whole genome shotgun (WGS) entry which is preliminary data.</text>
</comment>
<protein>
    <submittedName>
        <fullName evidence="1">DGQHR domain-containing protein</fullName>
    </submittedName>
</protein>
<gene>
    <name evidence="1" type="ORF">ACFO0E_00985</name>
</gene>
<proteinExistence type="predicted"/>
<organism evidence="1 2">
    <name type="scientific">Chromohalobacter beijerinckii</name>
    <dbReference type="NCBI Taxonomy" id="86179"/>
    <lineage>
        <taxon>Bacteria</taxon>
        <taxon>Pseudomonadati</taxon>
        <taxon>Pseudomonadota</taxon>
        <taxon>Gammaproteobacteria</taxon>
        <taxon>Oceanospirillales</taxon>
        <taxon>Halomonadaceae</taxon>
        <taxon>Chromohalobacter</taxon>
    </lineage>
</organism>
<name>A0ABV8X880_9GAMM</name>
<dbReference type="Proteomes" id="UP001596015">
    <property type="component" value="Unassembled WGS sequence"/>
</dbReference>
<dbReference type="Pfam" id="PF14072">
    <property type="entry name" value="DndB"/>
    <property type="match status" value="1"/>
</dbReference>
<accession>A0ABV8X880</accession>
<dbReference type="InterPro" id="IPR017601">
    <property type="entry name" value="DGQHR-contain_dom"/>
</dbReference>
<keyword evidence="2" id="KW-1185">Reference proteome</keyword>
<dbReference type="InterPro" id="IPR017642">
    <property type="entry name" value="DNA_S_mod_DndB"/>
</dbReference>
<evidence type="ECO:0000313" key="1">
    <source>
        <dbReference type="EMBL" id="MFC4414995.1"/>
    </source>
</evidence>
<dbReference type="RefSeq" id="WP_246941952.1">
    <property type="nucleotide sequence ID" value="NZ_JAKGAK010000015.1"/>
</dbReference>